<proteinExistence type="predicted"/>
<dbReference type="InterPro" id="IPR002589">
    <property type="entry name" value="Macro_dom"/>
</dbReference>
<evidence type="ECO:0000313" key="3">
    <source>
        <dbReference type="Proteomes" id="UP000886724"/>
    </source>
</evidence>
<reference evidence="2" key="2">
    <citation type="submission" date="2021-04" db="EMBL/GenBank/DDBJ databases">
        <authorList>
            <person name="Gilroy R."/>
        </authorList>
    </citation>
    <scope>NUCLEOTIDE SEQUENCE</scope>
    <source>
        <strain evidence="2">ChiGjej1B1-14440</strain>
    </source>
</reference>
<dbReference type="AlphaFoldDB" id="A0A9D1XMX4"/>
<reference evidence="2" key="1">
    <citation type="journal article" date="2021" name="PeerJ">
        <title>Extensive microbial diversity within the chicken gut microbiome revealed by metagenomics and culture.</title>
        <authorList>
            <person name="Gilroy R."/>
            <person name="Ravi A."/>
            <person name="Getino M."/>
            <person name="Pursley I."/>
            <person name="Horton D.L."/>
            <person name="Alikhan N.F."/>
            <person name="Baker D."/>
            <person name="Gharbi K."/>
            <person name="Hall N."/>
            <person name="Watson M."/>
            <person name="Adriaenssens E.M."/>
            <person name="Foster-Nyarko E."/>
            <person name="Jarju S."/>
            <person name="Secka A."/>
            <person name="Antonio M."/>
            <person name="Oren A."/>
            <person name="Chaudhuri R.R."/>
            <person name="La Ragione R."/>
            <person name="Hildebrand F."/>
            <person name="Pallen M.J."/>
        </authorList>
    </citation>
    <scope>NUCLEOTIDE SEQUENCE</scope>
    <source>
        <strain evidence="2">ChiGjej1B1-14440</strain>
    </source>
</reference>
<dbReference type="Pfam" id="PF01661">
    <property type="entry name" value="Macro"/>
    <property type="match status" value="1"/>
</dbReference>
<dbReference type="Gene3D" id="3.40.220.10">
    <property type="entry name" value="Leucine Aminopeptidase, subunit E, domain 1"/>
    <property type="match status" value="1"/>
</dbReference>
<gene>
    <name evidence="2" type="ORF">H9980_02870</name>
</gene>
<dbReference type="EMBL" id="DXET01000072">
    <property type="protein sequence ID" value="HIX80900.1"/>
    <property type="molecule type" value="Genomic_DNA"/>
</dbReference>
<comment type="caution">
    <text evidence="2">The sequence shown here is derived from an EMBL/GenBank/DDBJ whole genome shotgun (WGS) entry which is preliminary data.</text>
</comment>
<dbReference type="PANTHER" id="PTHR11106:SF27">
    <property type="entry name" value="MACRO DOMAIN-CONTAINING PROTEIN"/>
    <property type="match status" value="1"/>
</dbReference>
<evidence type="ECO:0000313" key="2">
    <source>
        <dbReference type="EMBL" id="HIX80900.1"/>
    </source>
</evidence>
<protein>
    <submittedName>
        <fullName evidence="2">Protein-ADP-ribose hydrolase</fullName>
    </submittedName>
</protein>
<organism evidence="2 3">
    <name type="scientific">Candidatus Erysipelatoclostridium merdavium</name>
    <dbReference type="NCBI Taxonomy" id="2838566"/>
    <lineage>
        <taxon>Bacteria</taxon>
        <taxon>Bacillati</taxon>
        <taxon>Bacillota</taxon>
        <taxon>Erysipelotrichia</taxon>
        <taxon>Erysipelotrichales</taxon>
        <taxon>Erysipelotrichales incertae sedis</taxon>
    </lineage>
</organism>
<dbReference type="SUPFAM" id="SSF52949">
    <property type="entry name" value="Macro domain-like"/>
    <property type="match status" value="1"/>
</dbReference>
<dbReference type="NCBIfam" id="NF003163">
    <property type="entry name" value="PRK04143.1"/>
    <property type="match status" value="1"/>
</dbReference>
<dbReference type="PANTHER" id="PTHR11106">
    <property type="entry name" value="GANGLIOSIDE INDUCED DIFFERENTIATION ASSOCIATED PROTEIN 2-RELATED"/>
    <property type="match status" value="1"/>
</dbReference>
<sequence length="251" mass="28879">MNQNERLVYLIKYLCKERNVDIEMPESHDELFQLYRSLVNIREAKPIAQEFLKVQDQMLQEENKNKGIVSFDDVEENIIVWQGDITRLKVGAIVNAANNQMEGCFVPGHHCIDNAIHSYAGVQLRNDCHQMMQRQGFLEPTGKAKITKAYNLPCDYILHTVGPIIRGHVSKKDEQLLASCYESCLRLASQYQLKTIAFCCISTGVFHFPQELAAEIAIKTVKEFLRDSSIEKVIFNVFKDEDYAIYNKLLQ</sequence>
<dbReference type="CDD" id="cd02908">
    <property type="entry name" value="Macro_OAADPr_deacetylase"/>
    <property type="match status" value="1"/>
</dbReference>
<keyword evidence="2" id="KW-0378">Hydrolase</keyword>
<dbReference type="SMART" id="SM00506">
    <property type="entry name" value="A1pp"/>
    <property type="match status" value="1"/>
</dbReference>
<dbReference type="PROSITE" id="PS51154">
    <property type="entry name" value="MACRO"/>
    <property type="match status" value="1"/>
</dbReference>
<accession>A0A9D1XMX4</accession>
<evidence type="ECO:0000259" key="1">
    <source>
        <dbReference type="PROSITE" id="PS51154"/>
    </source>
</evidence>
<name>A0A9D1XMX4_9FIRM</name>
<dbReference type="InterPro" id="IPR043472">
    <property type="entry name" value="Macro_dom-like"/>
</dbReference>
<feature type="domain" description="Macro" evidence="1">
    <location>
        <begin position="65"/>
        <end position="251"/>
    </location>
</feature>
<dbReference type="GO" id="GO:0016787">
    <property type="term" value="F:hydrolase activity"/>
    <property type="evidence" value="ECO:0007669"/>
    <property type="project" value="UniProtKB-KW"/>
</dbReference>
<dbReference type="Proteomes" id="UP000886724">
    <property type="component" value="Unassembled WGS sequence"/>
</dbReference>